<protein>
    <submittedName>
        <fullName evidence="8">ATP-binding cassette domain-containing protein</fullName>
    </submittedName>
    <submittedName>
        <fullName evidence="7">Peptide ABC transporter ATP-binding protein</fullName>
    </submittedName>
</protein>
<evidence type="ECO:0000256" key="3">
    <source>
        <dbReference type="ARBA" id="ARBA00022448"/>
    </source>
</evidence>
<dbReference type="InterPro" id="IPR003439">
    <property type="entry name" value="ABC_transporter-like_ATP-bd"/>
</dbReference>
<dbReference type="eggNOG" id="COG4608">
    <property type="taxonomic scope" value="Bacteria"/>
</dbReference>
<dbReference type="STRING" id="257708.RGI145_18985"/>
<dbReference type="GO" id="GO:0005524">
    <property type="term" value="F:ATP binding"/>
    <property type="evidence" value="ECO:0007669"/>
    <property type="project" value="UniProtKB-KW"/>
</dbReference>
<evidence type="ECO:0000256" key="4">
    <source>
        <dbReference type="ARBA" id="ARBA00022741"/>
    </source>
</evidence>
<dbReference type="PROSITE" id="PS50893">
    <property type="entry name" value="ABC_TRANSPORTER_2"/>
    <property type="match status" value="1"/>
</dbReference>
<accession>A0A1L7AJH4</accession>
<dbReference type="SUPFAM" id="SSF52540">
    <property type="entry name" value="P-loop containing nucleoside triphosphate hydrolases"/>
    <property type="match status" value="1"/>
</dbReference>
<dbReference type="InterPro" id="IPR013563">
    <property type="entry name" value="Oligopep_ABC_C"/>
</dbReference>
<reference evidence="8 10" key="2">
    <citation type="journal article" date="2019" name="Microb. Pathog.">
        <title>Comparison of VITEK 2, MALDI-TOF MS, 16S rRNA gene sequencing, and whole-genome sequencing for identification of Roseomonas mucosa.</title>
        <authorList>
            <person name="Rudolph W.W."/>
            <person name="Gunzer F."/>
            <person name="Trauth M."/>
            <person name="Bunk B."/>
            <person name="Bigge R."/>
            <person name="Schrottner P."/>
        </authorList>
    </citation>
    <scope>NUCLEOTIDE SEQUENCE [LARGE SCALE GENOMIC DNA]</scope>
    <source>
        <strain evidence="8 10">DSM 103800</strain>
    </source>
</reference>
<gene>
    <name evidence="7" type="ORF">RGI145_18985</name>
    <name evidence="8" type="ORF">RQ831_14920</name>
</gene>
<evidence type="ECO:0000256" key="1">
    <source>
        <dbReference type="ARBA" id="ARBA00004417"/>
    </source>
</evidence>
<dbReference type="InterPro" id="IPR050319">
    <property type="entry name" value="ABC_transp_ATP-bind"/>
</dbReference>
<dbReference type="CDD" id="cd03257">
    <property type="entry name" value="ABC_NikE_OppD_transporters"/>
    <property type="match status" value="1"/>
</dbReference>
<dbReference type="EMBL" id="JAVVDO010000026">
    <property type="protein sequence ID" value="MDT8332352.1"/>
    <property type="molecule type" value="Genomic_DNA"/>
</dbReference>
<dbReference type="RefSeq" id="WP_075799628.1">
    <property type="nucleotide sequence ID" value="NZ_CP015583.1"/>
</dbReference>
<dbReference type="FunFam" id="3.40.50.300:FF:000016">
    <property type="entry name" value="Oligopeptide ABC transporter ATP-binding component"/>
    <property type="match status" value="1"/>
</dbReference>
<dbReference type="PROSITE" id="PS00211">
    <property type="entry name" value="ABC_TRANSPORTER_1"/>
    <property type="match status" value="1"/>
</dbReference>
<dbReference type="InterPro" id="IPR017871">
    <property type="entry name" value="ABC_transporter-like_CS"/>
</dbReference>
<evidence type="ECO:0000256" key="5">
    <source>
        <dbReference type="ARBA" id="ARBA00022840"/>
    </source>
</evidence>
<dbReference type="NCBIfam" id="TIGR01727">
    <property type="entry name" value="oligo_HPY"/>
    <property type="match status" value="1"/>
</dbReference>
<comment type="subcellular location">
    <subcellularLocation>
        <location evidence="1">Cell inner membrane</location>
        <topology evidence="1">Peripheral membrane protein</topology>
    </subcellularLocation>
</comment>
<dbReference type="Gene3D" id="3.40.50.300">
    <property type="entry name" value="P-loop containing nucleotide triphosphate hydrolases"/>
    <property type="match status" value="1"/>
</dbReference>
<evidence type="ECO:0000313" key="10">
    <source>
        <dbReference type="Proteomes" id="UP001258945"/>
    </source>
</evidence>
<keyword evidence="3" id="KW-0813">Transport</keyword>
<evidence type="ECO:0000256" key="2">
    <source>
        <dbReference type="ARBA" id="ARBA00005417"/>
    </source>
</evidence>
<dbReference type="GO" id="GO:0015833">
    <property type="term" value="P:peptide transport"/>
    <property type="evidence" value="ECO:0007669"/>
    <property type="project" value="InterPro"/>
</dbReference>
<dbReference type="GO" id="GO:0055085">
    <property type="term" value="P:transmembrane transport"/>
    <property type="evidence" value="ECO:0007669"/>
    <property type="project" value="UniProtKB-ARBA"/>
</dbReference>
<dbReference type="EMBL" id="CP015583">
    <property type="protein sequence ID" value="APT58882.1"/>
    <property type="molecule type" value="Genomic_DNA"/>
</dbReference>
<dbReference type="InterPro" id="IPR003593">
    <property type="entry name" value="AAA+_ATPase"/>
</dbReference>
<organism evidence="7 9">
    <name type="scientific">Roseomonas gilardii</name>
    <dbReference type="NCBI Taxonomy" id="257708"/>
    <lineage>
        <taxon>Bacteria</taxon>
        <taxon>Pseudomonadati</taxon>
        <taxon>Pseudomonadota</taxon>
        <taxon>Alphaproteobacteria</taxon>
        <taxon>Acetobacterales</taxon>
        <taxon>Roseomonadaceae</taxon>
        <taxon>Roseomonas</taxon>
    </lineage>
</organism>
<dbReference type="Pfam" id="PF00005">
    <property type="entry name" value="ABC_tran"/>
    <property type="match status" value="1"/>
</dbReference>
<keyword evidence="4" id="KW-0547">Nucleotide-binding</keyword>
<dbReference type="GO" id="GO:0005886">
    <property type="term" value="C:plasma membrane"/>
    <property type="evidence" value="ECO:0007669"/>
    <property type="project" value="UniProtKB-SubCell"/>
</dbReference>
<dbReference type="InterPro" id="IPR027417">
    <property type="entry name" value="P-loop_NTPase"/>
</dbReference>
<keyword evidence="10" id="KW-1185">Reference proteome</keyword>
<evidence type="ECO:0000313" key="8">
    <source>
        <dbReference type="EMBL" id="MDT8332352.1"/>
    </source>
</evidence>
<proteinExistence type="inferred from homology"/>
<keyword evidence="5 7" id="KW-0067">ATP-binding</keyword>
<dbReference type="KEGG" id="rgi:RGI145_18985"/>
<evidence type="ECO:0000313" key="7">
    <source>
        <dbReference type="EMBL" id="APT58882.1"/>
    </source>
</evidence>
<dbReference type="AlphaFoldDB" id="A0A1L7AJH4"/>
<dbReference type="PANTHER" id="PTHR43776">
    <property type="entry name" value="TRANSPORT ATP-BINDING PROTEIN"/>
    <property type="match status" value="1"/>
</dbReference>
<evidence type="ECO:0000313" key="9">
    <source>
        <dbReference type="Proteomes" id="UP000185494"/>
    </source>
</evidence>
<reference evidence="7 9" key="1">
    <citation type="submission" date="2016-05" db="EMBL/GenBank/DDBJ databases">
        <title>Complete Genome and Methylome Analysis of Psychrotrophic Bacterial Isolates from Antarctic Lake Untersee.</title>
        <authorList>
            <person name="Fomenkov A."/>
            <person name="Akimov V.N."/>
            <person name="Vasilyeva L.V."/>
            <person name="Andersen D."/>
            <person name="Vincze T."/>
            <person name="Roberts R.J."/>
        </authorList>
    </citation>
    <scope>NUCLEOTIDE SEQUENCE [LARGE SCALE GENOMIC DNA]</scope>
    <source>
        <strain evidence="7 9">U14-5</strain>
    </source>
</reference>
<sequence length="327" mass="35367">MTSSPLPLIEADALSKTFPAKGVFRRGKPVQAVRQIHARVARGEALGVVGESGSGKSTLGRMMLGLLPATSGSLRFDGKEMEGISRAEWRRLRRRMQIVFQDPFSSLDPRRRIGPQIADGMDIHGLASGAEQAQRVGELLARVGLDPAHAQRFPHEFSGGQRQRIGIARALATKPDFLVADEPVSALDVSIQAQVVQLLSDLRRDLGLAMLFISHDLPVVRHLCDRVMVMYLGRVMEEGPAETVFSRPAHPYTRALLSATPRLDPKHRVKRILLAGDPPSPSNPPSGCVFRTRCAHAVAACAGDVPALRPFGNPGQAVACIRAEALA</sequence>
<dbReference type="GO" id="GO:0016887">
    <property type="term" value="F:ATP hydrolysis activity"/>
    <property type="evidence" value="ECO:0007669"/>
    <property type="project" value="InterPro"/>
</dbReference>
<evidence type="ECO:0000259" key="6">
    <source>
        <dbReference type="PROSITE" id="PS50893"/>
    </source>
</evidence>
<dbReference type="Proteomes" id="UP000185494">
    <property type="component" value="Chromosome 1"/>
</dbReference>
<name>A0A1L7AJH4_9PROT</name>
<comment type="similarity">
    <text evidence="2">Belongs to the ABC transporter superfamily.</text>
</comment>
<dbReference type="PANTHER" id="PTHR43776:SF7">
    <property type="entry name" value="D,D-DIPEPTIDE TRANSPORT ATP-BINDING PROTEIN DDPF-RELATED"/>
    <property type="match status" value="1"/>
</dbReference>
<reference evidence="8" key="3">
    <citation type="submission" date="2023-09" db="EMBL/GenBank/DDBJ databases">
        <authorList>
            <person name="Schober I."/>
            <person name="Bunk B."/>
        </authorList>
    </citation>
    <scope>NUCLEOTIDE SEQUENCE</scope>
    <source>
        <strain evidence="8">DSM 103800</strain>
    </source>
</reference>
<dbReference type="Proteomes" id="UP001258945">
    <property type="component" value="Unassembled WGS sequence"/>
</dbReference>
<dbReference type="Pfam" id="PF08352">
    <property type="entry name" value="oligo_HPY"/>
    <property type="match status" value="1"/>
</dbReference>
<dbReference type="SMART" id="SM00382">
    <property type="entry name" value="AAA"/>
    <property type="match status" value="1"/>
</dbReference>
<feature type="domain" description="ABC transporter" evidence="6">
    <location>
        <begin position="18"/>
        <end position="257"/>
    </location>
</feature>